<dbReference type="AlphaFoldDB" id="A0A0C9XJ38"/>
<protein>
    <submittedName>
        <fullName evidence="1">Uncharacterized protein</fullName>
    </submittedName>
</protein>
<organism evidence="1 2">
    <name type="scientific">Laccaria amethystina LaAM-08-1</name>
    <dbReference type="NCBI Taxonomy" id="1095629"/>
    <lineage>
        <taxon>Eukaryota</taxon>
        <taxon>Fungi</taxon>
        <taxon>Dikarya</taxon>
        <taxon>Basidiomycota</taxon>
        <taxon>Agaricomycotina</taxon>
        <taxon>Agaricomycetes</taxon>
        <taxon>Agaricomycetidae</taxon>
        <taxon>Agaricales</taxon>
        <taxon>Agaricineae</taxon>
        <taxon>Hydnangiaceae</taxon>
        <taxon>Laccaria</taxon>
    </lineage>
</organism>
<proteinExistence type="predicted"/>
<name>A0A0C9XJ38_9AGAR</name>
<evidence type="ECO:0000313" key="1">
    <source>
        <dbReference type="EMBL" id="KIJ96252.1"/>
    </source>
</evidence>
<reference evidence="1 2" key="1">
    <citation type="submission" date="2014-04" db="EMBL/GenBank/DDBJ databases">
        <authorList>
            <consortium name="DOE Joint Genome Institute"/>
            <person name="Kuo A."/>
            <person name="Kohler A."/>
            <person name="Nagy L.G."/>
            <person name="Floudas D."/>
            <person name="Copeland A."/>
            <person name="Barry K.W."/>
            <person name="Cichocki N."/>
            <person name="Veneault-Fourrey C."/>
            <person name="LaButti K."/>
            <person name="Lindquist E.A."/>
            <person name="Lipzen A."/>
            <person name="Lundell T."/>
            <person name="Morin E."/>
            <person name="Murat C."/>
            <person name="Sun H."/>
            <person name="Tunlid A."/>
            <person name="Henrissat B."/>
            <person name="Grigoriev I.V."/>
            <person name="Hibbett D.S."/>
            <person name="Martin F."/>
            <person name="Nordberg H.P."/>
            <person name="Cantor M.N."/>
            <person name="Hua S.X."/>
        </authorList>
    </citation>
    <scope>NUCLEOTIDE SEQUENCE [LARGE SCALE GENOMIC DNA]</scope>
    <source>
        <strain evidence="1 2">LaAM-08-1</strain>
    </source>
</reference>
<dbReference type="EMBL" id="KN838727">
    <property type="protein sequence ID" value="KIJ96252.1"/>
    <property type="molecule type" value="Genomic_DNA"/>
</dbReference>
<keyword evidence="2" id="KW-1185">Reference proteome</keyword>
<reference evidence="2" key="2">
    <citation type="submission" date="2015-01" db="EMBL/GenBank/DDBJ databases">
        <title>Evolutionary Origins and Diversification of the Mycorrhizal Mutualists.</title>
        <authorList>
            <consortium name="DOE Joint Genome Institute"/>
            <consortium name="Mycorrhizal Genomics Consortium"/>
            <person name="Kohler A."/>
            <person name="Kuo A."/>
            <person name="Nagy L.G."/>
            <person name="Floudas D."/>
            <person name="Copeland A."/>
            <person name="Barry K.W."/>
            <person name="Cichocki N."/>
            <person name="Veneault-Fourrey C."/>
            <person name="LaButti K."/>
            <person name="Lindquist E.A."/>
            <person name="Lipzen A."/>
            <person name="Lundell T."/>
            <person name="Morin E."/>
            <person name="Murat C."/>
            <person name="Riley R."/>
            <person name="Ohm R."/>
            <person name="Sun H."/>
            <person name="Tunlid A."/>
            <person name="Henrissat B."/>
            <person name="Grigoriev I.V."/>
            <person name="Hibbett D.S."/>
            <person name="Martin F."/>
        </authorList>
    </citation>
    <scope>NUCLEOTIDE SEQUENCE [LARGE SCALE GENOMIC DNA]</scope>
    <source>
        <strain evidence="2">LaAM-08-1</strain>
    </source>
</reference>
<dbReference type="Proteomes" id="UP000054477">
    <property type="component" value="Unassembled WGS sequence"/>
</dbReference>
<evidence type="ECO:0000313" key="2">
    <source>
        <dbReference type="Proteomes" id="UP000054477"/>
    </source>
</evidence>
<accession>A0A0C9XJ38</accession>
<dbReference type="HOGENOM" id="CLU_2455068_0_0_1"/>
<gene>
    <name evidence="1" type="ORF">K443DRAFT_292060</name>
</gene>
<sequence>MVISFSARFVFKCVWSDGQGTRDTLKAGLRFPPLWDLLGHIVRHTTRSSERVDFGQEHTPGSRTKLDTGEVEGFRLFKHVSSGRHLTHF</sequence>